<gene>
    <name evidence="1" type="ORF">MRB53_029671</name>
</gene>
<reference evidence="1 2" key="1">
    <citation type="journal article" date="2022" name="Hortic Res">
        <title>A haplotype resolved chromosomal level avocado genome allows analysis of novel avocado genes.</title>
        <authorList>
            <person name="Nath O."/>
            <person name="Fletcher S.J."/>
            <person name="Hayward A."/>
            <person name="Shaw L.M."/>
            <person name="Masouleh A.K."/>
            <person name="Furtado A."/>
            <person name="Henry R.J."/>
            <person name="Mitter N."/>
        </authorList>
    </citation>
    <scope>NUCLEOTIDE SEQUENCE [LARGE SCALE GENOMIC DNA]</scope>
    <source>
        <strain evidence="2">cv. Hass</strain>
    </source>
</reference>
<accession>A0ACC2KJD9</accession>
<evidence type="ECO:0000313" key="2">
    <source>
        <dbReference type="Proteomes" id="UP001234297"/>
    </source>
</evidence>
<dbReference type="Proteomes" id="UP001234297">
    <property type="component" value="Chromosome 9"/>
</dbReference>
<dbReference type="EMBL" id="CM056817">
    <property type="protein sequence ID" value="KAJ8621142.1"/>
    <property type="molecule type" value="Genomic_DNA"/>
</dbReference>
<evidence type="ECO:0000313" key="1">
    <source>
        <dbReference type="EMBL" id="KAJ8621142.1"/>
    </source>
</evidence>
<comment type="caution">
    <text evidence="1">The sequence shown here is derived from an EMBL/GenBank/DDBJ whole genome shotgun (WGS) entry which is preliminary data.</text>
</comment>
<sequence length="158" mass="17475">MALKIHGLSASSLSFSSHRPLLLPSNLCKSSILKTLTLATRNGILRSKSSKTSRRSSLPLISAALPPLDLTEENVRQVLLDARSEFAQIFDASVGMTGEAELAEVDGPFVKLSLRGRFWHTRAMVLARLGNYLKSRIPEILEVEIEDEKQLDDSPENF</sequence>
<proteinExistence type="predicted"/>
<organism evidence="1 2">
    <name type="scientific">Persea americana</name>
    <name type="common">Avocado</name>
    <dbReference type="NCBI Taxonomy" id="3435"/>
    <lineage>
        <taxon>Eukaryota</taxon>
        <taxon>Viridiplantae</taxon>
        <taxon>Streptophyta</taxon>
        <taxon>Embryophyta</taxon>
        <taxon>Tracheophyta</taxon>
        <taxon>Spermatophyta</taxon>
        <taxon>Magnoliopsida</taxon>
        <taxon>Magnoliidae</taxon>
        <taxon>Laurales</taxon>
        <taxon>Lauraceae</taxon>
        <taxon>Persea</taxon>
    </lineage>
</organism>
<keyword evidence="2" id="KW-1185">Reference proteome</keyword>
<name>A0ACC2KJD9_PERAE</name>
<protein>
    <submittedName>
        <fullName evidence="1">Uncharacterized protein</fullName>
    </submittedName>
</protein>